<reference evidence="3" key="1">
    <citation type="journal article" date="2018" name="Nat. Microbiol.">
        <title>Leveraging single-cell genomics to expand the fungal tree of life.</title>
        <authorList>
            <person name="Ahrendt S.R."/>
            <person name="Quandt C.A."/>
            <person name="Ciobanu D."/>
            <person name="Clum A."/>
            <person name="Salamov A."/>
            <person name="Andreopoulos B."/>
            <person name="Cheng J.F."/>
            <person name="Woyke T."/>
            <person name="Pelin A."/>
            <person name="Henrissat B."/>
            <person name="Reynolds N.K."/>
            <person name="Benny G.L."/>
            <person name="Smith M.E."/>
            <person name="James T.Y."/>
            <person name="Grigoriev I.V."/>
        </authorList>
    </citation>
    <scope>NUCLEOTIDE SEQUENCE [LARGE SCALE GENOMIC DNA]</scope>
    <source>
        <strain evidence="3">CSF55</strain>
    </source>
</reference>
<feature type="coiled-coil region" evidence="1">
    <location>
        <begin position="230"/>
        <end position="288"/>
    </location>
</feature>
<sequence length="427" mass="48974">MLNNNSNCFHVVNFINEMDDKVHEGKENTILKADDDNKDVESKIEEVSQRICYQYAISHRNSTKIRGHEELFRVKSTSQMGSPETPRRTVMLMKRNSSKSIKKIKEKLKNTLSPKLQNPGSEEFYHLRNENGTIPDFANHGEGSKRMFKKRLEDLKSVSSNDSDISSDFHNKSKYKSNSNILNLDSKVASNETLRSVELVPSSPFVIKGYKFELKNQNNELINNEYLGLLKDYDSMILRLEETILKLKRKNEKIDFFMSHYSEQETNLAQLSETAKSHLQKLKATELKALAIKDIHRSLSAKLKEYNDQIQSFSSFTEGYKRELQNDSINDGLYRKDKKSLVSLESVYYILLSWLLTAVYKNEPKIPIEIMDGSSSLNESAPNSPTFSVDSTRSLKFKEPANTLSAKFEKIKASLPGSNLKKQIKNN</sequence>
<keyword evidence="1" id="KW-0175">Coiled coil</keyword>
<dbReference type="EMBL" id="ML005069">
    <property type="protein sequence ID" value="RKP20404.1"/>
    <property type="molecule type" value="Genomic_DNA"/>
</dbReference>
<accession>A0A4P9YLN5</accession>
<gene>
    <name evidence="2" type="ORF">ROZALSC1DRAFT_21426</name>
</gene>
<protein>
    <submittedName>
        <fullName evidence="2">Uncharacterized protein</fullName>
    </submittedName>
</protein>
<evidence type="ECO:0000313" key="3">
    <source>
        <dbReference type="Proteomes" id="UP000281549"/>
    </source>
</evidence>
<evidence type="ECO:0000256" key="1">
    <source>
        <dbReference type="SAM" id="Coils"/>
    </source>
</evidence>
<proteinExistence type="predicted"/>
<dbReference type="AlphaFoldDB" id="A0A4P9YLN5"/>
<evidence type="ECO:0000313" key="2">
    <source>
        <dbReference type="EMBL" id="RKP20404.1"/>
    </source>
</evidence>
<organism evidence="2 3">
    <name type="scientific">Rozella allomycis (strain CSF55)</name>
    <dbReference type="NCBI Taxonomy" id="988480"/>
    <lineage>
        <taxon>Eukaryota</taxon>
        <taxon>Fungi</taxon>
        <taxon>Fungi incertae sedis</taxon>
        <taxon>Cryptomycota</taxon>
        <taxon>Cryptomycota incertae sedis</taxon>
        <taxon>Rozella</taxon>
    </lineage>
</organism>
<name>A0A4P9YLN5_ROZAC</name>
<dbReference type="Proteomes" id="UP000281549">
    <property type="component" value="Unassembled WGS sequence"/>
</dbReference>